<evidence type="ECO:0000256" key="6">
    <source>
        <dbReference type="ARBA" id="ARBA00022826"/>
    </source>
</evidence>
<evidence type="ECO:0000259" key="16">
    <source>
        <dbReference type="Pfam" id="PF07885"/>
    </source>
</evidence>
<evidence type="ECO:0000256" key="5">
    <source>
        <dbReference type="ARBA" id="ARBA00022692"/>
    </source>
</evidence>
<comment type="subcellular location">
    <subcellularLocation>
        <location evidence="1">Membrane</location>
        <topology evidence="1">Multi-pass membrane protein</topology>
    </subcellularLocation>
</comment>
<feature type="domain" description="Potassium channel" evidence="16">
    <location>
        <begin position="77"/>
        <end position="132"/>
    </location>
</feature>
<dbReference type="PANTHER" id="PTHR11003:SF75">
    <property type="entry name" value="POTASSIUM CHANNEL SUBFAMILY K MEMBER 9"/>
    <property type="match status" value="1"/>
</dbReference>
<dbReference type="Pfam" id="PF07885">
    <property type="entry name" value="Ion_trans_2"/>
    <property type="match status" value="2"/>
</dbReference>
<evidence type="ECO:0000256" key="12">
    <source>
        <dbReference type="PIRNR" id="PIRNR038061"/>
    </source>
</evidence>
<protein>
    <recommendedName>
        <fullName evidence="12">Potassium channel subfamily K member</fullName>
    </recommendedName>
</protein>
<feature type="transmembrane region" description="Helical" evidence="15">
    <location>
        <begin position="6"/>
        <end position="29"/>
    </location>
</feature>
<feature type="transmembrane region" description="Helical" evidence="15">
    <location>
        <begin position="220"/>
        <end position="247"/>
    </location>
</feature>
<evidence type="ECO:0000256" key="11">
    <source>
        <dbReference type="ARBA" id="ARBA00023303"/>
    </source>
</evidence>
<keyword evidence="3 12" id="KW-0813">Transport</keyword>
<dbReference type="PIRSF" id="PIRSF038061">
    <property type="entry name" value="K_channel_subfamily_K_type"/>
    <property type="match status" value="1"/>
</dbReference>
<evidence type="ECO:0000256" key="9">
    <source>
        <dbReference type="ARBA" id="ARBA00023065"/>
    </source>
</evidence>
<feature type="transmembrane region" description="Helical" evidence="15">
    <location>
        <begin position="159"/>
        <end position="177"/>
    </location>
</feature>
<name>A0A8M1KVH7_CLUHA</name>
<keyword evidence="4 12" id="KW-0633">Potassium transport</keyword>
<evidence type="ECO:0000313" key="17">
    <source>
        <dbReference type="Proteomes" id="UP000515152"/>
    </source>
</evidence>
<proteinExistence type="inferred from homology"/>
<evidence type="ECO:0000256" key="15">
    <source>
        <dbReference type="SAM" id="Phobius"/>
    </source>
</evidence>
<feature type="domain" description="Potassium channel" evidence="16">
    <location>
        <begin position="167"/>
        <end position="243"/>
    </location>
</feature>
<dbReference type="KEGG" id="char:105892001"/>
<dbReference type="InterPro" id="IPR003280">
    <property type="entry name" value="2pore_dom_K_chnl"/>
</dbReference>
<dbReference type="GO" id="GO:0022841">
    <property type="term" value="F:potassium ion leak channel activity"/>
    <property type="evidence" value="ECO:0007669"/>
    <property type="project" value="TreeGrafter"/>
</dbReference>
<gene>
    <name evidence="18" type="primary">kcnk9</name>
</gene>
<evidence type="ECO:0000313" key="18">
    <source>
        <dbReference type="RefSeq" id="XP_042566670.1"/>
    </source>
</evidence>
<keyword evidence="6 12" id="KW-0631">Potassium channel</keyword>
<dbReference type="InterPro" id="IPR013099">
    <property type="entry name" value="K_chnl_dom"/>
</dbReference>
<dbReference type="AlphaFoldDB" id="A0A8M1KVH7"/>
<dbReference type="GO" id="GO:0015271">
    <property type="term" value="F:outward rectifier potassium channel activity"/>
    <property type="evidence" value="ECO:0007669"/>
    <property type="project" value="TreeGrafter"/>
</dbReference>
<accession>A0A8M1KVH7</accession>
<keyword evidence="8 15" id="KW-1133">Transmembrane helix</keyword>
<comment type="similarity">
    <text evidence="2">Belongs to the two pore domain potassium channel (TC 1.A.1.8) family.</text>
</comment>
<dbReference type="Proteomes" id="UP000515152">
    <property type="component" value="Chromosome 19"/>
</dbReference>
<sequence length="375" mass="43049">MKRQNVRTLSLIICTFTYLLVGAAVFDALESDYEMREKEHLEAEEKRLQGKYNISEDDYRRLETIIMEAEPHRAGVQWKFAGSFYFAITVITTIGYGHAAPGTDAGKAFCMFYAVLGIPLTLVMFQSLGERMNTFVKYLLKRIKKCCGMRITEVSMENMVTVGFFSCVGTLCIGAAAFSHYEEWSFFQSYYYCFITLTTIGFGDFVALQKNRALQRKPLYVAFSFMYILVGLTVIGAFLNLVVLRFLTMNSEDERRDAEERASLAGNRSSMVVHVQEEAMQQQQRAGGRRRREQLHPPQGGSSHLNPHHLSQHHKQHHHHHHLHHQYFHAVSYHIEEISPSRLKSSFFPSPVSSVSPGLHSITDNHQLMRRRKSI</sequence>
<feature type="transmembrane region" description="Helical" evidence="15">
    <location>
        <begin position="80"/>
        <end position="99"/>
    </location>
</feature>
<evidence type="ECO:0000256" key="4">
    <source>
        <dbReference type="ARBA" id="ARBA00022538"/>
    </source>
</evidence>
<dbReference type="GO" id="GO:0005886">
    <property type="term" value="C:plasma membrane"/>
    <property type="evidence" value="ECO:0007669"/>
    <property type="project" value="TreeGrafter"/>
</dbReference>
<keyword evidence="11 18" id="KW-0407">Ion channel</keyword>
<dbReference type="GeneID" id="105892001"/>
<evidence type="ECO:0000256" key="3">
    <source>
        <dbReference type="ARBA" id="ARBA00022448"/>
    </source>
</evidence>
<dbReference type="PANTHER" id="PTHR11003">
    <property type="entry name" value="POTASSIUM CHANNEL, SUBFAMILY K"/>
    <property type="match status" value="1"/>
</dbReference>
<feature type="transmembrane region" description="Helical" evidence="15">
    <location>
        <begin position="105"/>
        <end position="125"/>
    </location>
</feature>
<dbReference type="RefSeq" id="XP_042566670.1">
    <property type="nucleotide sequence ID" value="XM_042710736.1"/>
</dbReference>
<keyword evidence="13" id="KW-0175">Coiled coil</keyword>
<keyword evidence="9 12" id="KW-0406">Ion transport</keyword>
<evidence type="ECO:0000256" key="10">
    <source>
        <dbReference type="ARBA" id="ARBA00023136"/>
    </source>
</evidence>
<feature type="region of interest" description="Disordered" evidence="14">
    <location>
        <begin position="277"/>
        <end position="324"/>
    </location>
</feature>
<evidence type="ECO:0000256" key="14">
    <source>
        <dbReference type="SAM" id="MobiDB-lite"/>
    </source>
</evidence>
<evidence type="ECO:0000256" key="1">
    <source>
        <dbReference type="ARBA" id="ARBA00004141"/>
    </source>
</evidence>
<reference evidence="18" key="1">
    <citation type="submission" date="2025-08" db="UniProtKB">
        <authorList>
            <consortium name="RefSeq"/>
        </authorList>
    </citation>
    <scope>IDENTIFICATION</scope>
</reference>
<keyword evidence="7 12" id="KW-0630">Potassium</keyword>
<organism evidence="17 18">
    <name type="scientific">Clupea harengus</name>
    <name type="common">Atlantic herring</name>
    <dbReference type="NCBI Taxonomy" id="7950"/>
    <lineage>
        <taxon>Eukaryota</taxon>
        <taxon>Metazoa</taxon>
        <taxon>Chordata</taxon>
        <taxon>Craniata</taxon>
        <taxon>Vertebrata</taxon>
        <taxon>Euteleostomi</taxon>
        <taxon>Actinopterygii</taxon>
        <taxon>Neopterygii</taxon>
        <taxon>Teleostei</taxon>
        <taxon>Clupei</taxon>
        <taxon>Clupeiformes</taxon>
        <taxon>Clupeoidei</taxon>
        <taxon>Clupeidae</taxon>
        <taxon>Clupea</taxon>
    </lineage>
</organism>
<dbReference type="InterPro" id="IPR003092">
    <property type="entry name" value="2pore_dom_K_chnl_TASK"/>
</dbReference>
<dbReference type="CTD" id="51305"/>
<evidence type="ECO:0000256" key="13">
    <source>
        <dbReference type="SAM" id="Coils"/>
    </source>
</evidence>
<dbReference type="OrthoDB" id="297496at2759"/>
<dbReference type="GO" id="GO:0030322">
    <property type="term" value="P:stabilization of membrane potential"/>
    <property type="evidence" value="ECO:0007669"/>
    <property type="project" value="TreeGrafter"/>
</dbReference>
<feature type="transmembrane region" description="Helical" evidence="15">
    <location>
        <begin position="189"/>
        <end position="208"/>
    </location>
</feature>
<dbReference type="FunFam" id="1.10.287.70:FF:000057">
    <property type="entry name" value="Potassium channel subfamily K member"/>
    <property type="match status" value="1"/>
</dbReference>
<evidence type="ECO:0000256" key="2">
    <source>
        <dbReference type="ARBA" id="ARBA00006666"/>
    </source>
</evidence>
<feature type="compositionally biased region" description="Basic residues" evidence="14">
    <location>
        <begin position="306"/>
        <end position="324"/>
    </location>
</feature>
<keyword evidence="17" id="KW-1185">Reference proteome</keyword>
<feature type="coiled-coil region" evidence="13">
    <location>
        <begin position="26"/>
        <end position="58"/>
    </location>
</feature>
<keyword evidence="10 12" id="KW-0472">Membrane</keyword>
<evidence type="ECO:0000256" key="7">
    <source>
        <dbReference type="ARBA" id="ARBA00022958"/>
    </source>
</evidence>
<keyword evidence="5 15" id="KW-0812">Transmembrane</keyword>
<evidence type="ECO:0000256" key="8">
    <source>
        <dbReference type="ARBA" id="ARBA00022989"/>
    </source>
</evidence>